<dbReference type="GO" id="GO:0016787">
    <property type="term" value="F:hydrolase activity"/>
    <property type="evidence" value="ECO:0007669"/>
    <property type="project" value="UniProtKB-KW"/>
</dbReference>
<evidence type="ECO:0000256" key="3">
    <source>
        <dbReference type="ARBA" id="ARBA00022692"/>
    </source>
</evidence>
<keyword evidence="6" id="KW-0472">Membrane</keyword>
<evidence type="ECO:0000313" key="9">
    <source>
        <dbReference type="EMBL" id="ADQ80528.1"/>
    </source>
</evidence>
<dbReference type="HOGENOM" id="CLU_072573_10_3_10"/>
<evidence type="ECO:0000256" key="1">
    <source>
        <dbReference type="ARBA" id="ARBA00004651"/>
    </source>
</evidence>
<reference key="1">
    <citation type="submission" date="2010-11" db="EMBL/GenBank/DDBJ databases">
        <title>The complete genome of Paludibacter propionicigenes DSM 17365.</title>
        <authorList>
            <consortium name="US DOE Joint Genome Institute (JGI-PGF)"/>
            <person name="Lucas S."/>
            <person name="Copeland A."/>
            <person name="Lapidus A."/>
            <person name="Bruce D."/>
            <person name="Goodwin L."/>
            <person name="Pitluck S."/>
            <person name="Kyrpides N."/>
            <person name="Mavromatis K."/>
            <person name="Ivanova N."/>
            <person name="Munk A.C."/>
            <person name="Brettin T."/>
            <person name="Detter J.C."/>
            <person name="Han C."/>
            <person name="Tapia R."/>
            <person name="Land M."/>
            <person name="Hauser L."/>
            <person name="Markowitz V."/>
            <person name="Cheng J.-F."/>
            <person name="Hugenholtz P."/>
            <person name="Woyke T."/>
            <person name="Wu D."/>
            <person name="Gronow S."/>
            <person name="Wellnitz S."/>
            <person name="Brambilla E."/>
            <person name="Klenk H.-P."/>
            <person name="Eisen J.A."/>
        </authorList>
    </citation>
    <scope>NUCLEOTIDE SEQUENCE</scope>
    <source>
        <strain>WB4</strain>
    </source>
</reference>
<keyword evidence="7" id="KW-0732">Signal</keyword>
<dbReference type="PANTHER" id="PTHR14969:SF62">
    <property type="entry name" value="DECAPRENYLPHOSPHORYL-5-PHOSPHORIBOSE PHOSPHATASE RV3807C-RELATED"/>
    <property type="match status" value="1"/>
</dbReference>
<evidence type="ECO:0000256" key="5">
    <source>
        <dbReference type="ARBA" id="ARBA00022989"/>
    </source>
</evidence>
<keyword evidence="3" id="KW-0812">Transmembrane</keyword>
<name>E4T734_PALPW</name>
<evidence type="ECO:0000313" key="10">
    <source>
        <dbReference type="Proteomes" id="UP000008718"/>
    </source>
</evidence>
<feature type="chain" id="PRO_5003189143" evidence="7">
    <location>
        <begin position="24"/>
        <end position="211"/>
    </location>
</feature>
<dbReference type="Gene3D" id="1.20.144.10">
    <property type="entry name" value="Phosphatidic acid phosphatase type 2/haloperoxidase"/>
    <property type="match status" value="1"/>
</dbReference>
<evidence type="ECO:0000259" key="8">
    <source>
        <dbReference type="SMART" id="SM00014"/>
    </source>
</evidence>
<evidence type="ECO:0000256" key="4">
    <source>
        <dbReference type="ARBA" id="ARBA00022801"/>
    </source>
</evidence>
<dbReference type="Pfam" id="PF01569">
    <property type="entry name" value="PAP2"/>
    <property type="match status" value="1"/>
</dbReference>
<dbReference type="PANTHER" id="PTHR14969">
    <property type="entry name" value="SPHINGOSINE-1-PHOSPHATE PHOSPHOHYDROLASE"/>
    <property type="match status" value="1"/>
</dbReference>
<dbReference type="KEGG" id="ppn:Palpr_2396"/>
<organism evidence="9 10">
    <name type="scientific">Paludibacter propionicigenes (strain DSM 17365 / JCM 13257 / WB4)</name>
    <dbReference type="NCBI Taxonomy" id="694427"/>
    <lineage>
        <taxon>Bacteria</taxon>
        <taxon>Pseudomonadati</taxon>
        <taxon>Bacteroidota</taxon>
        <taxon>Bacteroidia</taxon>
        <taxon>Bacteroidales</taxon>
        <taxon>Paludibacteraceae</taxon>
        <taxon>Paludibacter</taxon>
    </lineage>
</organism>
<dbReference type="Proteomes" id="UP000008718">
    <property type="component" value="Chromosome"/>
</dbReference>
<dbReference type="OrthoDB" id="9773582at2"/>
<evidence type="ECO:0000256" key="6">
    <source>
        <dbReference type="ARBA" id="ARBA00023136"/>
    </source>
</evidence>
<proteinExistence type="predicted"/>
<dbReference type="SMART" id="SM00014">
    <property type="entry name" value="acidPPc"/>
    <property type="match status" value="1"/>
</dbReference>
<keyword evidence="4" id="KW-0378">Hydrolase</keyword>
<dbReference type="SUPFAM" id="SSF48317">
    <property type="entry name" value="Acid phosphatase/Vanadium-dependent haloperoxidase"/>
    <property type="match status" value="1"/>
</dbReference>
<dbReference type="EMBL" id="CP002345">
    <property type="protein sequence ID" value="ADQ80528.1"/>
    <property type="molecule type" value="Genomic_DNA"/>
</dbReference>
<keyword evidence="10" id="KW-1185">Reference proteome</keyword>
<comment type="subcellular location">
    <subcellularLocation>
        <location evidence="1">Cell membrane</location>
        <topology evidence="1">Multi-pass membrane protein</topology>
    </subcellularLocation>
</comment>
<sequence length="211" mass="23007">MCKFTTIILLCGAFCIFSTQVSAQNADIEILRTINGSQSNGLRQYSKFMSNTTAVVAVSTPLVIGVAAIIDKNDDLLKSALYTGVSIGVSGVLAYSMKELVNRPRPYTAYPDITAYQLESSSSFPSAHTSVAFATATALSLKYPKWYVIAPSYFWACSVGYSRMNLGVHYPSDVLAGAVLGAGSAYVTYKLNNWFWKKNDNKRLIGLEAYK</sequence>
<reference evidence="9 10" key="2">
    <citation type="journal article" date="2011" name="Stand. Genomic Sci.">
        <title>Complete genome sequence of Paludibacter propionicigenes type strain (WB4).</title>
        <authorList>
            <person name="Gronow S."/>
            <person name="Munk C."/>
            <person name="Lapidus A."/>
            <person name="Nolan M."/>
            <person name="Lucas S."/>
            <person name="Hammon N."/>
            <person name="Deshpande S."/>
            <person name="Cheng J.F."/>
            <person name="Tapia R."/>
            <person name="Han C."/>
            <person name="Goodwin L."/>
            <person name="Pitluck S."/>
            <person name="Liolios K."/>
            <person name="Ivanova N."/>
            <person name="Mavromatis K."/>
            <person name="Mikhailova N."/>
            <person name="Pati A."/>
            <person name="Chen A."/>
            <person name="Palaniappan K."/>
            <person name="Land M."/>
            <person name="Hauser L."/>
            <person name="Chang Y.J."/>
            <person name="Jeffries C.D."/>
            <person name="Brambilla E."/>
            <person name="Rohde M."/>
            <person name="Goker M."/>
            <person name="Detter J.C."/>
            <person name="Woyke T."/>
            <person name="Bristow J."/>
            <person name="Eisen J.A."/>
            <person name="Markowitz V."/>
            <person name="Hugenholtz P."/>
            <person name="Kyrpides N.C."/>
            <person name="Klenk H.P."/>
        </authorList>
    </citation>
    <scope>NUCLEOTIDE SEQUENCE [LARGE SCALE GENOMIC DNA]</scope>
    <source>
        <strain evidence="10">DSM 17365 / JCM 13257 / WB4</strain>
    </source>
</reference>
<dbReference type="InterPro" id="IPR036938">
    <property type="entry name" value="PAP2/HPO_sf"/>
</dbReference>
<accession>E4T734</accession>
<protein>
    <submittedName>
        <fullName evidence="9">Phosphoesterase PA-phosphatase related protein</fullName>
    </submittedName>
</protein>
<evidence type="ECO:0000256" key="7">
    <source>
        <dbReference type="SAM" id="SignalP"/>
    </source>
</evidence>
<keyword evidence="2" id="KW-1003">Cell membrane</keyword>
<dbReference type="STRING" id="694427.Palpr_2396"/>
<dbReference type="RefSeq" id="WP_013445897.1">
    <property type="nucleotide sequence ID" value="NC_014734.1"/>
</dbReference>
<dbReference type="InterPro" id="IPR000326">
    <property type="entry name" value="PAP2/HPO"/>
</dbReference>
<dbReference type="GO" id="GO:0005886">
    <property type="term" value="C:plasma membrane"/>
    <property type="evidence" value="ECO:0007669"/>
    <property type="project" value="UniProtKB-SubCell"/>
</dbReference>
<feature type="domain" description="Phosphatidic acid phosphatase type 2/haloperoxidase" evidence="8">
    <location>
        <begin position="80"/>
        <end position="189"/>
    </location>
</feature>
<dbReference type="eggNOG" id="COG0671">
    <property type="taxonomic scope" value="Bacteria"/>
</dbReference>
<dbReference type="AlphaFoldDB" id="E4T734"/>
<gene>
    <name evidence="9" type="ordered locus">Palpr_2396</name>
</gene>
<keyword evidence="5" id="KW-1133">Transmembrane helix</keyword>
<dbReference type="CDD" id="cd01610">
    <property type="entry name" value="PAP2_like"/>
    <property type="match status" value="1"/>
</dbReference>
<evidence type="ECO:0000256" key="2">
    <source>
        <dbReference type="ARBA" id="ARBA00022475"/>
    </source>
</evidence>
<feature type="signal peptide" evidence="7">
    <location>
        <begin position="1"/>
        <end position="23"/>
    </location>
</feature>